<name>A0A4S2MSG3_9PEZI</name>
<evidence type="ECO:0000313" key="11">
    <source>
        <dbReference type="Proteomes" id="UP000298138"/>
    </source>
</evidence>
<dbReference type="InterPro" id="IPR036052">
    <property type="entry name" value="TrpB-like_PALP_sf"/>
</dbReference>
<comment type="cofactor">
    <cofactor evidence="1">
        <name>Ca(2+)</name>
        <dbReference type="ChEBI" id="CHEBI:29108"/>
    </cofactor>
</comment>
<keyword evidence="11" id="KW-1185">Reference proteome</keyword>
<dbReference type="PROSITE" id="PS00165">
    <property type="entry name" value="DEHYDRATASE_SER_THR"/>
    <property type="match status" value="1"/>
</dbReference>
<gene>
    <name evidence="10" type="ORF">EX30DRAFT_322055</name>
</gene>
<dbReference type="OrthoDB" id="271064at2759"/>
<evidence type="ECO:0000256" key="2">
    <source>
        <dbReference type="ARBA" id="ARBA00001933"/>
    </source>
</evidence>
<keyword evidence="7" id="KW-0663">Pyridoxal phosphate</keyword>
<dbReference type="GO" id="GO:0030378">
    <property type="term" value="F:serine racemase activity"/>
    <property type="evidence" value="ECO:0007669"/>
    <property type="project" value="TreeGrafter"/>
</dbReference>
<dbReference type="GO" id="GO:0003941">
    <property type="term" value="F:L-serine ammonia-lyase activity"/>
    <property type="evidence" value="ECO:0007669"/>
    <property type="project" value="TreeGrafter"/>
</dbReference>
<dbReference type="GO" id="GO:0000287">
    <property type="term" value="F:magnesium ion binding"/>
    <property type="evidence" value="ECO:0007669"/>
    <property type="project" value="TreeGrafter"/>
</dbReference>
<dbReference type="Pfam" id="PF00291">
    <property type="entry name" value="PALP"/>
    <property type="match status" value="1"/>
</dbReference>
<proteinExistence type="inferred from homology"/>
<accession>A0A4S2MSG3</accession>
<reference evidence="10 11" key="1">
    <citation type="submission" date="2019-04" db="EMBL/GenBank/DDBJ databases">
        <title>Comparative genomics and transcriptomics to analyze fruiting body development in filamentous ascomycetes.</title>
        <authorList>
            <consortium name="DOE Joint Genome Institute"/>
            <person name="Lutkenhaus R."/>
            <person name="Traeger S."/>
            <person name="Breuer J."/>
            <person name="Kuo A."/>
            <person name="Lipzen A."/>
            <person name="Pangilinan J."/>
            <person name="Dilworth D."/>
            <person name="Sandor L."/>
            <person name="Poggeler S."/>
            <person name="Barry K."/>
            <person name="Grigoriev I.V."/>
            <person name="Nowrousian M."/>
        </authorList>
    </citation>
    <scope>NUCLEOTIDE SEQUENCE [LARGE SCALE GENOMIC DNA]</scope>
    <source>
        <strain evidence="10 11">CBS 389.68</strain>
    </source>
</reference>
<feature type="domain" description="Tryptophan synthase beta chain-like PALP" evidence="9">
    <location>
        <begin position="22"/>
        <end position="307"/>
    </location>
</feature>
<dbReference type="Gene3D" id="3.40.50.1100">
    <property type="match status" value="2"/>
</dbReference>
<dbReference type="GO" id="GO:0018114">
    <property type="term" value="F:threonine racemase activity"/>
    <property type="evidence" value="ECO:0007669"/>
    <property type="project" value="TreeGrafter"/>
</dbReference>
<dbReference type="GO" id="GO:0006520">
    <property type="term" value="P:amino acid metabolic process"/>
    <property type="evidence" value="ECO:0007669"/>
    <property type="project" value="InterPro"/>
</dbReference>
<dbReference type="FunFam" id="3.40.50.1100:FF:000005">
    <property type="entry name" value="Threonine dehydratase catabolic"/>
    <property type="match status" value="1"/>
</dbReference>
<dbReference type="InterPro" id="IPR000634">
    <property type="entry name" value="Ser/Thr_deHydtase_PyrdxlP-BS"/>
</dbReference>
<evidence type="ECO:0000256" key="3">
    <source>
        <dbReference type="ARBA" id="ARBA00001936"/>
    </source>
</evidence>
<dbReference type="EMBL" id="ML220137">
    <property type="protein sequence ID" value="TGZ78838.1"/>
    <property type="molecule type" value="Genomic_DNA"/>
</dbReference>
<keyword evidence="6" id="KW-0460">Magnesium</keyword>
<protein>
    <submittedName>
        <fullName evidence="10">Tryptophan synthase beta subunit-like PLP-dependent enzyme</fullName>
    </submittedName>
</protein>
<dbReference type="Proteomes" id="UP000298138">
    <property type="component" value="Unassembled WGS sequence"/>
</dbReference>
<evidence type="ECO:0000256" key="8">
    <source>
        <dbReference type="ARBA" id="ARBA00023239"/>
    </source>
</evidence>
<dbReference type="SUPFAM" id="SSF53686">
    <property type="entry name" value="Tryptophan synthase beta subunit-like PLP-dependent enzymes"/>
    <property type="match status" value="1"/>
</dbReference>
<dbReference type="AlphaFoldDB" id="A0A4S2MSG3"/>
<organism evidence="10 11">
    <name type="scientific">Ascodesmis nigricans</name>
    <dbReference type="NCBI Taxonomy" id="341454"/>
    <lineage>
        <taxon>Eukaryota</taxon>
        <taxon>Fungi</taxon>
        <taxon>Dikarya</taxon>
        <taxon>Ascomycota</taxon>
        <taxon>Pezizomycotina</taxon>
        <taxon>Pezizomycetes</taxon>
        <taxon>Pezizales</taxon>
        <taxon>Ascodesmidaceae</taxon>
        <taxon>Ascodesmis</taxon>
    </lineage>
</organism>
<feature type="non-terminal residue" evidence="10">
    <location>
        <position position="344"/>
    </location>
</feature>
<dbReference type="GO" id="GO:0008721">
    <property type="term" value="F:D-serine ammonia-lyase activity"/>
    <property type="evidence" value="ECO:0007669"/>
    <property type="project" value="TreeGrafter"/>
</dbReference>
<evidence type="ECO:0000256" key="1">
    <source>
        <dbReference type="ARBA" id="ARBA00001913"/>
    </source>
</evidence>
<dbReference type="PANTHER" id="PTHR43050:SF1">
    <property type="entry name" value="SERINE RACEMASE"/>
    <property type="match status" value="1"/>
</dbReference>
<evidence type="ECO:0000256" key="7">
    <source>
        <dbReference type="ARBA" id="ARBA00022898"/>
    </source>
</evidence>
<dbReference type="STRING" id="341454.A0A4S2MSG3"/>
<dbReference type="PANTHER" id="PTHR43050">
    <property type="entry name" value="SERINE / THREONINE RACEMASE FAMILY MEMBER"/>
    <property type="match status" value="1"/>
</dbReference>
<comment type="cofactor">
    <cofactor evidence="4">
        <name>Mg(2+)</name>
        <dbReference type="ChEBI" id="CHEBI:18420"/>
    </cofactor>
</comment>
<evidence type="ECO:0000259" key="9">
    <source>
        <dbReference type="Pfam" id="PF00291"/>
    </source>
</evidence>
<dbReference type="InParanoid" id="A0A4S2MSG3"/>
<dbReference type="GO" id="GO:0005524">
    <property type="term" value="F:ATP binding"/>
    <property type="evidence" value="ECO:0007669"/>
    <property type="project" value="TreeGrafter"/>
</dbReference>
<dbReference type="InterPro" id="IPR001926">
    <property type="entry name" value="TrpB-like_PALP"/>
</dbReference>
<evidence type="ECO:0000256" key="6">
    <source>
        <dbReference type="ARBA" id="ARBA00022842"/>
    </source>
</evidence>
<evidence type="ECO:0000256" key="5">
    <source>
        <dbReference type="ARBA" id="ARBA00010869"/>
    </source>
</evidence>
<sequence>MPYNPDSTPLTRDSVLTAHTLIKPHIRRTPLRTSTTLSTLATTNLPPSSPRLTLYLKLEPLQKTGSFKLRGATHSILRIPPTTTRVATHSSGNHAAALALAAARVNIPSTIVMPAISTPSKIAATKKYGGKVVLSGPTAPERQKALDEVVERTGAVVVLPYDSNDTIVGQGTVALEVMEQVRELEGEDVDVIVTPVGGGGLLAGCALAALGTGTVVCAAEPKGADDCYRGFYSAGQERVESVEARTVADGLRTPVGVRNWEVVKQHVKAVFRVEESEIFEAMRLVWERCKVVIEPSSAVPVAVVLWNKEWAEWVKREFEGREEVRVGIVITGGNTTLEKVAEMF</sequence>
<dbReference type="GO" id="GO:0030170">
    <property type="term" value="F:pyridoxal phosphate binding"/>
    <property type="evidence" value="ECO:0007669"/>
    <property type="project" value="InterPro"/>
</dbReference>
<keyword evidence="8" id="KW-0456">Lyase</keyword>
<comment type="cofactor">
    <cofactor evidence="2">
        <name>pyridoxal 5'-phosphate</name>
        <dbReference type="ChEBI" id="CHEBI:597326"/>
    </cofactor>
</comment>
<evidence type="ECO:0000313" key="10">
    <source>
        <dbReference type="EMBL" id="TGZ78838.1"/>
    </source>
</evidence>
<evidence type="ECO:0000256" key="4">
    <source>
        <dbReference type="ARBA" id="ARBA00001946"/>
    </source>
</evidence>
<comment type="similarity">
    <text evidence="5">Belongs to the serine/threonine dehydratase family.</text>
</comment>
<comment type="cofactor">
    <cofactor evidence="3">
        <name>Mn(2+)</name>
        <dbReference type="ChEBI" id="CHEBI:29035"/>
    </cofactor>
</comment>